<organism evidence="1 2">
    <name type="scientific">Ramazzottius varieornatus</name>
    <name type="common">Water bear</name>
    <name type="synonym">Tardigrade</name>
    <dbReference type="NCBI Taxonomy" id="947166"/>
    <lineage>
        <taxon>Eukaryota</taxon>
        <taxon>Metazoa</taxon>
        <taxon>Ecdysozoa</taxon>
        <taxon>Tardigrada</taxon>
        <taxon>Eutardigrada</taxon>
        <taxon>Parachela</taxon>
        <taxon>Hypsibioidea</taxon>
        <taxon>Ramazzottiidae</taxon>
        <taxon>Ramazzottius</taxon>
    </lineage>
</organism>
<evidence type="ECO:0000313" key="2">
    <source>
        <dbReference type="Proteomes" id="UP000186922"/>
    </source>
</evidence>
<reference evidence="1 2" key="1">
    <citation type="journal article" date="2016" name="Nat. Commun.">
        <title>Extremotolerant tardigrade genome and improved radiotolerance of human cultured cells by tardigrade-unique protein.</title>
        <authorList>
            <person name="Hashimoto T."/>
            <person name="Horikawa D.D."/>
            <person name="Saito Y."/>
            <person name="Kuwahara H."/>
            <person name="Kozuka-Hata H."/>
            <person name="Shin-I T."/>
            <person name="Minakuchi Y."/>
            <person name="Ohishi K."/>
            <person name="Motoyama A."/>
            <person name="Aizu T."/>
            <person name="Enomoto A."/>
            <person name="Kondo K."/>
            <person name="Tanaka S."/>
            <person name="Hara Y."/>
            <person name="Koshikawa S."/>
            <person name="Sagara H."/>
            <person name="Miura T."/>
            <person name="Yokobori S."/>
            <person name="Miyagawa K."/>
            <person name="Suzuki Y."/>
            <person name="Kubo T."/>
            <person name="Oyama M."/>
            <person name="Kohara Y."/>
            <person name="Fujiyama A."/>
            <person name="Arakawa K."/>
            <person name="Katayama T."/>
            <person name="Toyoda A."/>
            <person name="Kunieda T."/>
        </authorList>
    </citation>
    <scope>NUCLEOTIDE SEQUENCE [LARGE SCALE GENOMIC DNA]</scope>
    <source>
        <strain evidence="1 2">YOKOZUNA-1</strain>
    </source>
</reference>
<proteinExistence type="predicted"/>
<dbReference type="Proteomes" id="UP000186922">
    <property type="component" value="Unassembled WGS sequence"/>
</dbReference>
<accession>A0A1D1URZ9</accession>
<sequence>MYPLWRTRSRRQQASPVYSVQEPISYRAPVARPNVLEARPKNQEASL</sequence>
<comment type="caution">
    <text evidence="1">The sequence shown here is derived from an EMBL/GenBank/DDBJ whole genome shotgun (WGS) entry which is preliminary data.</text>
</comment>
<name>A0A1D1URZ9_RAMVA</name>
<dbReference type="AlphaFoldDB" id="A0A1D1URZ9"/>
<evidence type="ECO:0000313" key="1">
    <source>
        <dbReference type="EMBL" id="GAU90492.1"/>
    </source>
</evidence>
<gene>
    <name evidence="1" type="primary">RvY_02899-1</name>
    <name evidence="1" type="synonym">RvY_02899.1</name>
    <name evidence="1" type="ORF">RvY_02899</name>
</gene>
<keyword evidence="2" id="KW-1185">Reference proteome</keyword>
<dbReference type="EMBL" id="BDGG01000001">
    <property type="protein sequence ID" value="GAU90492.1"/>
    <property type="molecule type" value="Genomic_DNA"/>
</dbReference>
<protein>
    <submittedName>
        <fullName evidence="1">Uncharacterized protein</fullName>
    </submittedName>
</protein>